<protein>
    <submittedName>
        <fullName evidence="2">Uncharacterized protein</fullName>
    </submittedName>
</protein>
<dbReference type="AlphaFoldDB" id="A0AAN8XQE3"/>
<dbReference type="EMBL" id="JAWJWE010000001">
    <property type="protein sequence ID" value="KAK6644171.1"/>
    <property type="molecule type" value="Genomic_DNA"/>
</dbReference>
<name>A0AAN8XQE3_POLSC</name>
<evidence type="ECO:0000313" key="2">
    <source>
        <dbReference type="EMBL" id="KAK6644171.1"/>
    </source>
</evidence>
<organism evidence="2 3">
    <name type="scientific">Polyplax serrata</name>
    <name type="common">Common mouse louse</name>
    <dbReference type="NCBI Taxonomy" id="468196"/>
    <lineage>
        <taxon>Eukaryota</taxon>
        <taxon>Metazoa</taxon>
        <taxon>Ecdysozoa</taxon>
        <taxon>Arthropoda</taxon>
        <taxon>Hexapoda</taxon>
        <taxon>Insecta</taxon>
        <taxon>Pterygota</taxon>
        <taxon>Neoptera</taxon>
        <taxon>Paraneoptera</taxon>
        <taxon>Psocodea</taxon>
        <taxon>Troctomorpha</taxon>
        <taxon>Phthiraptera</taxon>
        <taxon>Anoplura</taxon>
        <taxon>Polyplacidae</taxon>
        <taxon>Polyplax</taxon>
    </lineage>
</organism>
<gene>
    <name evidence="2" type="ORF">RUM43_000438</name>
</gene>
<proteinExistence type="predicted"/>
<keyword evidence="1" id="KW-0175">Coiled coil</keyword>
<dbReference type="Proteomes" id="UP001372834">
    <property type="component" value="Unassembled WGS sequence"/>
</dbReference>
<comment type="caution">
    <text evidence="2">The sequence shown here is derived from an EMBL/GenBank/DDBJ whole genome shotgun (WGS) entry which is preliminary data.</text>
</comment>
<accession>A0AAN8XQE3</accession>
<evidence type="ECO:0000313" key="3">
    <source>
        <dbReference type="Proteomes" id="UP001372834"/>
    </source>
</evidence>
<sequence length="807" mass="94279">MLRSYLIFAGKNDFLYALQFVFGGNVTENPVNLVHKILREEFLVKKGVPRIEHAISGIITPKRLYDEELNSLNLNVRKKNLILYRSDFGNCIWGSSEDMERTINKFLRKEYLVDELRKAKKDMKFWTDMRKRASAQNCNSIRKSYSIVEELATNFEHILAERESIMEQSIKSILNTSEEENSTTIEEETIEEHIPHETQYEAVNNEKLVNLESQIESLYGRIVDHLQSSDYIELLKQIIGKEIFYAHLCDSEETALSSINFIKMMHHEQREMFISLEHYSHKLKNILLASDESGVEISSLEQLLIFLCKLTHYELIDEVPVIVNENFDFDGAIPDVSNTIIYVPDNLHFMSDGIISRKCNLTTVCMESEVELEESYIQMKSEEQIKYDQFKDLLFLRYEILYAMGNIENDIFNLRSYINSSTKETQPSQSEAAKPSPPMEIYGEYSDIFTNNEEEWKKIDEGCSKYQLCGDITETRADRELNNETAKQIIEDIKTILEEKDKLQQLLERYSDELKRITMPLVDVLKLKKNCIEFHKLDKSRFFYDKELRRLKKLVAKDDLEDFIGCKDWRKTLIDILMKNFNKIKQEWNTSSKHLTSISCERKMQLQPFIEHCSCYLTSTVRQIVGHALPFVELKLTEDEDLTLVSSFEDNQTYIVGIKHFNTFLKFIAVLAMFLELSVFDQVPLLIFEGIEEFFPLITDRLDEFLGQAADENFTYDVENPQHQLLMRVGQYFSHFINKNTPGKSIRKNGSTEGYISGPMQLVYFTTGDLIQAAEHFVWIQSQVLPSELAREDCNAYSEIHELRVEF</sequence>
<reference evidence="2 3" key="1">
    <citation type="submission" date="2023-10" db="EMBL/GenBank/DDBJ databases">
        <title>Genomes of two closely related lineages of the louse Polyplax serrata with different host specificities.</title>
        <authorList>
            <person name="Martinu J."/>
            <person name="Tarabai H."/>
            <person name="Stefka J."/>
            <person name="Hypsa V."/>
        </authorList>
    </citation>
    <scope>NUCLEOTIDE SEQUENCE [LARGE SCALE GENOMIC DNA]</scope>
    <source>
        <strain evidence="2">HR10_N</strain>
    </source>
</reference>
<evidence type="ECO:0000256" key="1">
    <source>
        <dbReference type="SAM" id="Coils"/>
    </source>
</evidence>
<feature type="coiled-coil region" evidence="1">
    <location>
        <begin position="486"/>
        <end position="516"/>
    </location>
</feature>